<name>A0A0U3BCN9_9ALTE</name>
<feature type="region of interest" description="Disordered" evidence="1">
    <location>
        <begin position="59"/>
        <end position="85"/>
    </location>
</feature>
<dbReference type="AlphaFoldDB" id="A0A0U3BCN9"/>
<evidence type="ECO:0000256" key="1">
    <source>
        <dbReference type="SAM" id="MobiDB-lite"/>
    </source>
</evidence>
<dbReference type="OrthoDB" id="5298481at2"/>
<sequence length="110" mass="12707">MKHKPQSFWLTPKGIASLGLIGAVSYFLLVEHRQHLFEFLPFLILLACPVMHIFMHRGRGHQHSGEHHHDDAAESFGQQTDKNKAYRDGYLEGLKTARDERKKKESDDAR</sequence>
<dbReference type="Pfam" id="PF11666">
    <property type="entry name" value="DUF2933"/>
    <property type="match status" value="1"/>
</dbReference>
<organism evidence="3 4">
    <name type="scientific">Lacimicrobium alkaliphilum</name>
    <dbReference type="NCBI Taxonomy" id="1526571"/>
    <lineage>
        <taxon>Bacteria</taxon>
        <taxon>Pseudomonadati</taxon>
        <taxon>Pseudomonadota</taxon>
        <taxon>Gammaproteobacteria</taxon>
        <taxon>Alteromonadales</taxon>
        <taxon>Alteromonadaceae</taxon>
        <taxon>Lacimicrobium</taxon>
    </lineage>
</organism>
<dbReference type="KEGG" id="lal:AT746_14955"/>
<feature type="transmembrane region" description="Helical" evidence="2">
    <location>
        <begin position="7"/>
        <end position="29"/>
    </location>
</feature>
<dbReference type="Proteomes" id="UP000068447">
    <property type="component" value="Chromosome"/>
</dbReference>
<keyword evidence="2" id="KW-0472">Membrane</keyword>
<gene>
    <name evidence="3" type="ORF">AT746_14955</name>
</gene>
<accession>A0A0U3BCN9</accession>
<evidence type="ECO:0000313" key="3">
    <source>
        <dbReference type="EMBL" id="ALS99429.1"/>
    </source>
</evidence>
<evidence type="ECO:0008006" key="5">
    <source>
        <dbReference type="Google" id="ProtNLM"/>
    </source>
</evidence>
<dbReference type="EMBL" id="CP013650">
    <property type="protein sequence ID" value="ALS99429.1"/>
    <property type="molecule type" value="Genomic_DNA"/>
</dbReference>
<feature type="transmembrane region" description="Helical" evidence="2">
    <location>
        <begin position="35"/>
        <end position="54"/>
    </location>
</feature>
<reference evidence="3 4" key="1">
    <citation type="submission" date="2015-12" db="EMBL/GenBank/DDBJ databases">
        <title>Complete genome of Lacimicrobium alkaliphilum KCTC 32984.</title>
        <authorList>
            <person name="Kim S.-G."/>
            <person name="Lee Y.-J."/>
        </authorList>
    </citation>
    <scope>NUCLEOTIDE SEQUENCE [LARGE SCALE GENOMIC DNA]</scope>
    <source>
        <strain evidence="3 4">YelD216</strain>
    </source>
</reference>
<keyword evidence="2" id="KW-0812">Transmembrane</keyword>
<keyword evidence="2" id="KW-1133">Transmembrane helix</keyword>
<dbReference type="RefSeq" id="WP_062481752.1">
    <property type="nucleotide sequence ID" value="NZ_CP013650.1"/>
</dbReference>
<dbReference type="InterPro" id="IPR021682">
    <property type="entry name" value="DUF2933"/>
</dbReference>
<keyword evidence="4" id="KW-1185">Reference proteome</keyword>
<protein>
    <recommendedName>
        <fullName evidence="5">DUF2933 domain-containing protein</fullName>
    </recommendedName>
</protein>
<evidence type="ECO:0000256" key="2">
    <source>
        <dbReference type="SAM" id="Phobius"/>
    </source>
</evidence>
<dbReference type="STRING" id="1526571.AT746_14955"/>
<feature type="compositionally biased region" description="Basic and acidic residues" evidence="1">
    <location>
        <begin position="63"/>
        <end position="72"/>
    </location>
</feature>
<evidence type="ECO:0000313" key="4">
    <source>
        <dbReference type="Proteomes" id="UP000068447"/>
    </source>
</evidence>
<proteinExistence type="predicted"/>